<dbReference type="GeneTree" id="ENSGT01060000248896"/>
<dbReference type="SMART" id="SM01289">
    <property type="entry name" value="PYRIN"/>
    <property type="match status" value="1"/>
</dbReference>
<dbReference type="InterPro" id="IPR004020">
    <property type="entry name" value="DAPIN"/>
</dbReference>
<dbReference type="SUPFAM" id="SSF47986">
    <property type="entry name" value="DEATH domain"/>
    <property type="match status" value="1"/>
</dbReference>
<proteinExistence type="predicted"/>
<dbReference type="AlphaFoldDB" id="A0A5F8GXQ0"/>
<dbReference type="CDD" id="cd08321">
    <property type="entry name" value="Pyrin_ASC-like"/>
    <property type="match status" value="1"/>
</dbReference>
<dbReference type="Proteomes" id="UP000002280">
    <property type="component" value="Chromosome 4"/>
</dbReference>
<name>A0A5F8GXQ0_MONDO</name>
<dbReference type="Pfam" id="PF02758">
    <property type="entry name" value="PYRIN"/>
    <property type="match status" value="1"/>
</dbReference>
<keyword evidence="3" id="KW-1185">Reference proteome</keyword>
<dbReference type="PROSITE" id="PS50824">
    <property type="entry name" value="DAPIN"/>
    <property type="match status" value="1"/>
</dbReference>
<dbReference type="Bgee" id="ENSMODG00000046381">
    <property type="expression patterns" value="Expressed in extraembryonic membrane"/>
</dbReference>
<dbReference type="OMA" id="ANMLITH"/>
<feature type="domain" description="Pyrin" evidence="1">
    <location>
        <begin position="1"/>
        <end position="91"/>
    </location>
</feature>
<accession>A0A5F8GXQ0</accession>
<reference evidence="2" key="3">
    <citation type="submission" date="2025-09" db="UniProtKB">
        <authorList>
            <consortium name="Ensembl"/>
        </authorList>
    </citation>
    <scope>IDENTIFICATION</scope>
</reference>
<protein>
    <recommendedName>
        <fullName evidence="1">Pyrin domain-containing protein</fullName>
    </recommendedName>
</protein>
<reference evidence="2" key="2">
    <citation type="submission" date="2025-08" db="UniProtKB">
        <authorList>
            <consortium name="Ensembl"/>
        </authorList>
    </citation>
    <scope>IDENTIFICATION</scope>
</reference>
<sequence length="95" mass="10955">MENTLRNVLMKILEDLIEDELKKFKFQLEDPPLKEFGPMPRGQLHPAQPVDLAELMIGHYGENYAVKVAKAVLETINHRDLAEKLERNIQESSEV</sequence>
<organism evidence="2 3">
    <name type="scientific">Monodelphis domestica</name>
    <name type="common">Gray short-tailed opossum</name>
    <dbReference type="NCBI Taxonomy" id="13616"/>
    <lineage>
        <taxon>Eukaryota</taxon>
        <taxon>Metazoa</taxon>
        <taxon>Chordata</taxon>
        <taxon>Craniata</taxon>
        <taxon>Vertebrata</taxon>
        <taxon>Euteleostomi</taxon>
        <taxon>Mammalia</taxon>
        <taxon>Metatheria</taxon>
        <taxon>Didelphimorphia</taxon>
        <taxon>Didelphidae</taxon>
        <taxon>Monodelphis</taxon>
    </lineage>
</organism>
<evidence type="ECO:0000313" key="3">
    <source>
        <dbReference type="Proteomes" id="UP000002280"/>
    </source>
</evidence>
<dbReference type="Gene3D" id="1.10.533.10">
    <property type="entry name" value="Death Domain, Fas"/>
    <property type="match status" value="1"/>
</dbReference>
<dbReference type="InterPro" id="IPR011029">
    <property type="entry name" value="DEATH-like_dom_sf"/>
</dbReference>
<reference evidence="2 3" key="1">
    <citation type="journal article" date="2007" name="Nature">
        <title>Genome of the marsupial Monodelphis domestica reveals innovation in non-coding sequences.</title>
        <authorList>
            <person name="Mikkelsen T.S."/>
            <person name="Wakefield M.J."/>
            <person name="Aken B."/>
            <person name="Amemiya C.T."/>
            <person name="Chang J.L."/>
            <person name="Duke S."/>
            <person name="Garber M."/>
            <person name="Gentles A.J."/>
            <person name="Goodstadt L."/>
            <person name="Heger A."/>
            <person name="Jurka J."/>
            <person name="Kamal M."/>
            <person name="Mauceli E."/>
            <person name="Searle S.M."/>
            <person name="Sharpe T."/>
            <person name="Baker M.L."/>
            <person name="Batzer M.A."/>
            <person name="Benos P.V."/>
            <person name="Belov K."/>
            <person name="Clamp M."/>
            <person name="Cook A."/>
            <person name="Cuff J."/>
            <person name="Das R."/>
            <person name="Davidow L."/>
            <person name="Deakin J.E."/>
            <person name="Fazzari M.J."/>
            <person name="Glass J.L."/>
            <person name="Grabherr M."/>
            <person name="Greally J.M."/>
            <person name="Gu W."/>
            <person name="Hore T.A."/>
            <person name="Huttley G.A."/>
            <person name="Kleber M."/>
            <person name="Jirtle R.L."/>
            <person name="Koina E."/>
            <person name="Lee J.T."/>
            <person name="Mahony S."/>
            <person name="Marra M.A."/>
            <person name="Miller R.D."/>
            <person name="Nicholls R.D."/>
            <person name="Oda M."/>
            <person name="Papenfuss A.T."/>
            <person name="Parra Z.E."/>
            <person name="Pollock D.D."/>
            <person name="Ray D.A."/>
            <person name="Schein J.E."/>
            <person name="Speed T.P."/>
            <person name="Thompson K."/>
            <person name="VandeBerg J.L."/>
            <person name="Wade C.M."/>
            <person name="Walker J.A."/>
            <person name="Waters P.D."/>
            <person name="Webber C."/>
            <person name="Weidman J.R."/>
            <person name="Xie X."/>
            <person name="Zody M.C."/>
            <person name="Baldwin J."/>
            <person name="Abdouelleil A."/>
            <person name="Abdulkadir J."/>
            <person name="Abebe A."/>
            <person name="Abera B."/>
            <person name="Abreu J."/>
            <person name="Acer S.C."/>
            <person name="Aftuck L."/>
            <person name="Alexander A."/>
            <person name="An P."/>
            <person name="Anderson E."/>
            <person name="Anderson S."/>
            <person name="Arachi H."/>
            <person name="Azer M."/>
            <person name="Bachantsang P."/>
            <person name="Barry A."/>
            <person name="Bayul T."/>
            <person name="Berlin A."/>
            <person name="Bessette D."/>
            <person name="Bloom T."/>
            <person name="Bloom T."/>
            <person name="Boguslavskiy L."/>
            <person name="Bonnet C."/>
            <person name="Boukhgalter B."/>
            <person name="Bourzgui I."/>
            <person name="Brown A."/>
            <person name="Cahill P."/>
            <person name="Channer S."/>
            <person name="Cheshatsang Y."/>
            <person name="Chuda L."/>
            <person name="Citroen M."/>
            <person name="Collymore A."/>
            <person name="Cooke P."/>
            <person name="Costello M."/>
            <person name="D'Aco K."/>
            <person name="Daza R."/>
            <person name="De Haan G."/>
            <person name="DeGray S."/>
            <person name="DeMaso C."/>
            <person name="Dhargay N."/>
            <person name="Dooley K."/>
            <person name="Dooley E."/>
            <person name="Doricent M."/>
            <person name="Dorje P."/>
            <person name="Dorjee K."/>
            <person name="Dupes A."/>
            <person name="Elong R."/>
            <person name="Falk J."/>
            <person name="Farina A."/>
            <person name="Faro S."/>
            <person name="Ferguson D."/>
            <person name="Fisher S."/>
            <person name="Foley C.D."/>
            <person name="Franke A."/>
            <person name="Friedrich D."/>
            <person name="Gadbois L."/>
            <person name="Gearin G."/>
            <person name="Gearin C.R."/>
            <person name="Giannoukos G."/>
            <person name="Goode T."/>
            <person name="Graham J."/>
            <person name="Grandbois E."/>
            <person name="Grewal S."/>
            <person name="Gyaltsen K."/>
            <person name="Hafez N."/>
            <person name="Hagos B."/>
            <person name="Hall J."/>
            <person name="Henson C."/>
            <person name="Hollinger A."/>
            <person name="Honan T."/>
            <person name="Huard M.D."/>
            <person name="Hughes L."/>
            <person name="Hurhula B."/>
            <person name="Husby M.E."/>
            <person name="Kamat A."/>
            <person name="Kanga B."/>
            <person name="Kashin S."/>
            <person name="Khazanovich D."/>
            <person name="Kisner P."/>
            <person name="Lance K."/>
            <person name="Lara M."/>
            <person name="Lee W."/>
            <person name="Lennon N."/>
            <person name="Letendre F."/>
            <person name="LeVine R."/>
            <person name="Lipovsky A."/>
            <person name="Liu X."/>
            <person name="Liu J."/>
            <person name="Liu S."/>
            <person name="Lokyitsang T."/>
            <person name="Lokyitsang Y."/>
            <person name="Lubonja R."/>
            <person name="Lui A."/>
            <person name="MacDonald P."/>
            <person name="Magnisalis V."/>
            <person name="Maru K."/>
            <person name="Matthews C."/>
            <person name="McCusker W."/>
            <person name="McDonough S."/>
            <person name="Mehta T."/>
            <person name="Meldrim J."/>
            <person name="Meneus L."/>
            <person name="Mihai O."/>
            <person name="Mihalev A."/>
            <person name="Mihova T."/>
            <person name="Mittelman R."/>
            <person name="Mlenga V."/>
            <person name="Montmayeur A."/>
            <person name="Mulrain L."/>
            <person name="Navidi A."/>
            <person name="Naylor J."/>
            <person name="Negash T."/>
            <person name="Nguyen T."/>
            <person name="Nguyen N."/>
            <person name="Nicol R."/>
            <person name="Norbu C."/>
            <person name="Norbu N."/>
            <person name="Novod N."/>
            <person name="O'Neill B."/>
            <person name="Osman S."/>
            <person name="Markiewicz E."/>
            <person name="Oyono O.L."/>
            <person name="Patti C."/>
            <person name="Phunkhang P."/>
            <person name="Pierre F."/>
            <person name="Priest M."/>
            <person name="Raghuraman S."/>
            <person name="Rege F."/>
            <person name="Reyes R."/>
            <person name="Rise C."/>
            <person name="Rogov P."/>
            <person name="Ross K."/>
            <person name="Ryan E."/>
            <person name="Settipalli S."/>
            <person name="Shea T."/>
            <person name="Sherpa N."/>
            <person name="Shi L."/>
            <person name="Shih D."/>
            <person name="Sparrow T."/>
            <person name="Spaulding J."/>
            <person name="Stalker J."/>
            <person name="Stange-Thomann N."/>
            <person name="Stavropoulos S."/>
            <person name="Stone C."/>
            <person name="Strader C."/>
            <person name="Tesfaye S."/>
            <person name="Thomson T."/>
            <person name="Thoulutsang Y."/>
            <person name="Thoulutsang D."/>
            <person name="Topham K."/>
            <person name="Topping I."/>
            <person name="Tsamla T."/>
            <person name="Vassiliev H."/>
            <person name="Vo A."/>
            <person name="Wangchuk T."/>
            <person name="Wangdi T."/>
            <person name="Weiand M."/>
            <person name="Wilkinson J."/>
            <person name="Wilson A."/>
            <person name="Yadav S."/>
            <person name="Young G."/>
            <person name="Yu Q."/>
            <person name="Zembek L."/>
            <person name="Zhong D."/>
            <person name="Zimmer A."/>
            <person name="Zwirko Z."/>
            <person name="Jaffe D.B."/>
            <person name="Alvarez P."/>
            <person name="Brockman W."/>
            <person name="Butler J."/>
            <person name="Chin C."/>
            <person name="Gnerre S."/>
            <person name="MacCallum I."/>
            <person name="Graves J.A."/>
            <person name="Ponting C.P."/>
            <person name="Breen M."/>
            <person name="Samollow P.B."/>
            <person name="Lander E.S."/>
            <person name="Lindblad-Toh K."/>
        </authorList>
    </citation>
    <scope>NUCLEOTIDE SEQUENCE [LARGE SCALE GENOMIC DNA]</scope>
</reference>
<evidence type="ECO:0000259" key="1">
    <source>
        <dbReference type="PROSITE" id="PS50824"/>
    </source>
</evidence>
<evidence type="ECO:0000313" key="2">
    <source>
        <dbReference type="Ensembl" id="ENSMODP00000052418.1"/>
    </source>
</evidence>
<dbReference type="FunCoup" id="A0A5F8GXQ0">
    <property type="interactions" value="40"/>
</dbReference>
<dbReference type="Ensembl" id="ENSMODT00000088766.1">
    <property type="protein sequence ID" value="ENSMODP00000052418.1"/>
    <property type="gene ID" value="ENSMODG00000046381.1"/>
</dbReference>
<dbReference type="InParanoid" id="A0A5F8GXQ0"/>